<dbReference type="AlphaFoldDB" id="A0AAD7CWS4"/>
<dbReference type="Proteomes" id="UP001221757">
    <property type="component" value="Unassembled WGS sequence"/>
</dbReference>
<dbReference type="EMBL" id="JARKIE010000204">
    <property type="protein sequence ID" value="KAJ7667192.1"/>
    <property type="molecule type" value="Genomic_DNA"/>
</dbReference>
<feature type="compositionally biased region" description="Basic and acidic residues" evidence="1">
    <location>
        <begin position="114"/>
        <end position="138"/>
    </location>
</feature>
<comment type="caution">
    <text evidence="2">The sequence shown here is derived from an EMBL/GenBank/DDBJ whole genome shotgun (WGS) entry which is preliminary data.</text>
</comment>
<accession>A0AAD7CWS4</accession>
<organism evidence="2 3">
    <name type="scientific">Mycena rosella</name>
    <name type="common">Pink bonnet</name>
    <name type="synonym">Agaricus rosellus</name>
    <dbReference type="NCBI Taxonomy" id="1033263"/>
    <lineage>
        <taxon>Eukaryota</taxon>
        <taxon>Fungi</taxon>
        <taxon>Dikarya</taxon>
        <taxon>Basidiomycota</taxon>
        <taxon>Agaricomycotina</taxon>
        <taxon>Agaricomycetes</taxon>
        <taxon>Agaricomycetidae</taxon>
        <taxon>Agaricales</taxon>
        <taxon>Marasmiineae</taxon>
        <taxon>Mycenaceae</taxon>
        <taxon>Mycena</taxon>
    </lineage>
</organism>
<protein>
    <submittedName>
        <fullName evidence="2">Uncharacterized protein</fullName>
    </submittedName>
</protein>
<name>A0AAD7CWS4_MYCRO</name>
<reference evidence="2" key="1">
    <citation type="submission" date="2023-03" db="EMBL/GenBank/DDBJ databases">
        <title>Massive genome expansion in bonnet fungi (Mycena s.s.) driven by repeated elements and novel gene families across ecological guilds.</title>
        <authorList>
            <consortium name="Lawrence Berkeley National Laboratory"/>
            <person name="Harder C.B."/>
            <person name="Miyauchi S."/>
            <person name="Viragh M."/>
            <person name="Kuo A."/>
            <person name="Thoen E."/>
            <person name="Andreopoulos B."/>
            <person name="Lu D."/>
            <person name="Skrede I."/>
            <person name="Drula E."/>
            <person name="Henrissat B."/>
            <person name="Morin E."/>
            <person name="Kohler A."/>
            <person name="Barry K."/>
            <person name="LaButti K."/>
            <person name="Morin E."/>
            <person name="Salamov A."/>
            <person name="Lipzen A."/>
            <person name="Mereny Z."/>
            <person name="Hegedus B."/>
            <person name="Baldrian P."/>
            <person name="Stursova M."/>
            <person name="Weitz H."/>
            <person name="Taylor A."/>
            <person name="Grigoriev I.V."/>
            <person name="Nagy L.G."/>
            <person name="Martin F."/>
            <person name="Kauserud H."/>
        </authorList>
    </citation>
    <scope>NUCLEOTIDE SEQUENCE</scope>
    <source>
        <strain evidence="2">CBHHK067</strain>
    </source>
</reference>
<proteinExistence type="predicted"/>
<sequence>MLCGIPNISVVEYGAWEAAEVEETSIPGSGWRVTEAAEVEETSIPGHSGQWMEGDGGGGGGGGGGDLHPRRLMEGDRGGGGGGGGGDLHPRQWMEGDRGGGGGGGASQALAPTSDHKNLTRCAKLEAQLKDSTNERPIKPLPGKRKERKAPVPDASNGPSKAAKRE</sequence>
<gene>
    <name evidence="2" type="ORF">B0H17DRAFT_1142884</name>
</gene>
<keyword evidence="3" id="KW-1185">Reference proteome</keyword>
<evidence type="ECO:0000313" key="2">
    <source>
        <dbReference type="EMBL" id="KAJ7667192.1"/>
    </source>
</evidence>
<feature type="compositionally biased region" description="Basic and acidic residues" evidence="1">
    <location>
        <begin position="67"/>
        <end position="77"/>
    </location>
</feature>
<evidence type="ECO:0000256" key="1">
    <source>
        <dbReference type="SAM" id="MobiDB-lite"/>
    </source>
</evidence>
<feature type="region of interest" description="Disordered" evidence="1">
    <location>
        <begin position="42"/>
        <end position="166"/>
    </location>
</feature>
<feature type="compositionally biased region" description="Gly residues" evidence="1">
    <location>
        <begin position="54"/>
        <end position="66"/>
    </location>
</feature>
<evidence type="ECO:0000313" key="3">
    <source>
        <dbReference type="Proteomes" id="UP001221757"/>
    </source>
</evidence>
<feature type="compositionally biased region" description="Basic and acidic residues" evidence="1">
    <location>
        <begin position="88"/>
        <end position="98"/>
    </location>
</feature>
<feature type="compositionally biased region" description="Gly residues" evidence="1">
    <location>
        <begin position="78"/>
        <end position="87"/>
    </location>
</feature>